<accession>A0ABQ6LYI2</accession>
<feature type="transmembrane region" description="Helical" evidence="1">
    <location>
        <begin position="6"/>
        <end position="24"/>
    </location>
</feature>
<name>A0ABQ6LYI2_9GAMM</name>
<comment type="caution">
    <text evidence="2">The sequence shown here is derived from an EMBL/GenBank/DDBJ whole genome shotgun (WGS) entry which is preliminary data.</text>
</comment>
<keyword evidence="3" id="KW-1185">Reference proteome</keyword>
<gene>
    <name evidence="2" type="ORF">MNKW57_14660</name>
</gene>
<dbReference type="Proteomes" id="UP001224392">
    <property type="component" value="Unassembled WGS sequence"/>
</dbReference>
<sequence length="109" mass="12747">MNLLVTILLSIVMFVVVIWGLANMKTPRYRMTRQLFVSLLEKVITGQGSDNDWDLLSGYVIYHDEQLEQARRRCLQIEQDHYTGKPPYLFTEDGIAELKAVREMLLEQE</sequence>
<keyword evidence="1" id="KW-0472">Membrane</keyword>
<keyword evidence="1" id="KW-1133">Transmembrane helix</keyword>
<organism evidence="2 3">
    <name type="scientific">Biformimicrobium ophioploci</name>
    <dbReference type="NCBI Taxonomy" id="3036711"/>
    <lineage>
        <taxon>Bacteria</taxon>
        <taxon>Pseudomonadati</taxon>
        <taxon>Pseudomonadota</taxon>
        <taxon>Gammaproteobacteria</taxon>
        <taxon>Cellvibrionales</taxon>
        <taxon>Microbulbiferaceae</taxon>
        <taxon>Biformimicrobium</taxon>
    </lineage>
</organism>
<keyword evidence="1" id="KW-0812">Transmembrane</keyword>
<evidence type="ECO:0000313" key="2">
    <source>
        <dbReference type="EMBL" id="GMG87145.1"/>
    </source>
</evidence>
<evidence type="ECO:0000313" key="3">
    <source>
        <dbReference type="Proteomes" id="UP001224392"/>
    </source>
</evidence>
<proteinExistence type="predicted"/>
<evidence type="ECO:0000256" key="1">
    <source>
        <dbReference type="SAM" id="Phobius"/>
    </source>
</evidence>
<dbReference type="EMBL" id="BSYJ01000003">
    <property type="protein sequence ID" value="GMG87145.1"/>
    <property type="molecule type" value="Genomic_DNA"/>
</dbReference>
<protein>
    <submittedName>
        <fullName evidence="2">Uncharacterized protein</fullName>
    </submittedName>
</protein>
<dbReference type="RefSeq" id="WP_285763783.1">
    <property type="nucleotide sequence ID" value="NZ_BSYJ01000003.1"/>
</dbReference>
<reference evidence="2 3" key="1">
    <citation type="submission" date="2023-04" db="EMBL/GenBank/DDBJ databases">
        <title>Marinobulbifer ophiurae gen. nov., sp. Nov., isolate from tissue of brittle star Ophioplocus japonicus.</title>
        <authorList>
            <person name="Kawano K."/>
            <person name="Sawayama S."/>
            <person name="Nakagawa S."/>
        </authorList>
    </citation>
    <scope>NUCLEOTIDE SEQUENCE [LARGE SCALE GENOMIC DNA]</scope>
    <source>
        <strain evidence="2 3">NKW57</strain>
    </source>
</reference>